<dbReference type="GO" id="GO:0000793">
    <property type="term" value="C:condensed chromosome"/>
    <property type="evidence" value="ECO:0007669"/>
    <property type="project" value="TreeGrafter"/>
</dbReference>
<dbReference type="PANTHER" id="PTHR43941:SF1">
    <property type="entry name" value="STRUCTURAL MAINTENANCE OF CHROMOSOMES PROTEIN 2"/>
    <property type="match status" value="1"/>
</dbReference>
<feature type="coiled-coil region" evidence="1">
    <location>
        <begin position="858"/>
        <end position="1024"/>
    </location>
</feature>
<feature type="coiled-coil region" evidence="1">
    <location>
        <begin position="566"/>
        <end position="603"/>
    </location>
</feature>
<evidence type="ECO:0000256" key="1">
    <source>
        <dbReference type="SAM" id="Coils"/>
    </source>
</evidence>
<accession>A0A8D8CSB5</accession>
<dbReference type="GO" id="GO:0003682">
    <property type="term" value="F:chromatin binding"/>
    <property type="evidence" value="ECO:0007669"/>
    <property type="project" value="TreeGrafter"/>
</dbReference>
<feature type="coiled-coil region" evidence="1">
    <location>
        <begin position="459"/>
        <end position="486"/>
    </location>
</feature>
<organism evidence="3">
    <name type="scientific">Culex pipiens</name>
    <name type="common">House mosquito</name>
    <dbReference type="NCBI Taxonomy" id="7175"/>
    <lineage>
        <taxon>Eukaryota</taxon>
        <taxon>Metazoa</taxon>
        <taxon>Ecdysozoa</taxon>
        <taxon>Arthropoda</taxon>
        <taxon>Hexapoda</taxon>
        <taxon>Insecta</taxon>
        <taxon>Pterygota</taxon>
        <taxon>Neoptera</taxon>
        <taxon>Endopterygota</taxon>
        <taxon>Diptera</taxon>
        <taxon>Nematocera</taxon>
        <taxon>Culicoidea</taxon>
        <taxon>Culicidae</taxon>
        <taxon>Culicinae</taxon>
        <taxon>Culicini</taxon>
        <taxon>Culex</taxon>
        <taxon>Culex</taxon>
    </lineage>
</organism>
<feature type="coiled-coil region" evidence="1">
    <location>
        <begin position="1098"/>
        <end position="1388"/>
    </location>
</feature>
<protein>
    <submittedName>
        <fullName evidence="3">(northern house mosquito) hypothetical protein</fullName>
    </submittedName>
</protein>
<sequence>MDSGACPVADHQQQEPVATMTTSPTDQQEDGGGGDCARCGESRSLDAGLMEELNQQYERRLRIVEDHGDDLQFKVQLFSDWIKQLRTMNLDLVEAIQNIQDTCRTRLEQMRDMYRKNEARFGPEAAKRLEGDRSALLEVIRRAYTTGSWDISGIEFFNVSIEELFGSRGEAAKVKVEEPTISVNLAVSSNYPIENAQVEELRQELDAKERQIKNLEQLLEEKFHQTESEFDTDSNIRSADCDSNSKPMLDQLRHMMQEKNQELEQRSLRIDEMSKEIDLLNNSLESLKDSNKLHSQSDTKLLQELQNVSRANSEELDATKRENAELRKHINALKNQLDSQSIVDNRSLVDEVKNHYDRNRQLERKLRKCEQSLAEANSAVSHRNKVIDQLRQERNCLKKCIPPAALESMALVDSLASESCTSLGSGSSGSSAETVVHSSDLKSKLLELQAVRAGQDNVIAELRGKLNANESELRALHNDYDNNERKLFLIRTEIVRLIRATRENFSKSGITLAYSVRALEEFLSQPLIGVNLSDFTLDEKDQAILTCLQQHLGAIVQVFLQSLENQSEIRAALEDSRQEIMLLQQENRKNQQLIELLKAEDQQQLDGEGDSATTLEDKETSIDSDIMSSVSYEQTITESLAAQRARMQHVLRDMAKEISYLLGKDLSSESLSTFSELDATPLHYLIEDLKREIDAKDTLLQGKTESIVQLEERVTVREKELHRLKLRHESASQERTSYEKRIEHLQEALREHDRTIEAFRQQNAILVQQLEDMSETLQTYKENLRRTVEEKNNVEDECKNQLVTICNLRSALEETKRNGGASIQQLHDVIQTLQSEVALLSEHLNYAFRENLAKDAELEQYRDANLQLRCQLAELNRDVQELKDIVSLVDVRRELEDQKHRHVALLKDEMKSLQAQMADFQREIASRQRDREYLTYFREKCAELEMEHQLELQRMRDEIESLSGQLAGYSETSVQHEQLLRESNTLQNTIQELQNHNDVLQKAIQSHEESIEQLQQELSTSKFQFGNINQELENLKASCSEKDSKIISLNVEREKLQGDLSLHKRMCKCNFNTTLKERSKTPVSHSLQKQVVQKSLEATKAADALKQKTAELKKLETQYVEERIRLTEQTTDLFTQIGKLKGKNSNLEQSLFNKEELIERLQQNLRDLSQRLTAKSEIAQTMETRSVNLSQKLDKIREDSTAREKRLSEELNTIRRSSQDQQNQLQQCENQLAWHREELKELRGKAEAVLKERNSLRQQTSDLTSKLSIAAGKESALCEVLKQLQDELSTKTSRLAEVEDNYRKISHAYQNLRVFNEDLAKQNQAARVHLENYKALVEFKRQTINTVELGRKCAEESRARERLLEQKIAEQKRLIGQLREDRVKLMDKLQDYHKDSLILNQTIEGYQQTYDDSRRNQNTSLHQPFYPSGAFRLVRSSSDPNCKEGDDLLRKLQLTRSRLHRTREFWQQGIKEILAPK</sequence>
<dbReference type="GO" id="GO:0000785">
    <property type="term" value="C:chromatin"/>
    <property type="evidence" value="ECO:0007669"/>
    <property type="project" value="TreeGrafter"/>
</dbReference>
<name>A0A8D8CSB5_CULPI</name>
<feature type="coiled-coil region" evidence="1">
    <location>
        <begin position="707"/>
        <end position="801"/>
    </location>
</feature>
<dbReference type="GO" id="GO:0000796">
    <property type="term" value="C:condensin complex"/>
    <property type="evidence" value="ECO:0007669"/>
    <property type="project" value="TreeGrafter"/>
</dbReference>
<dbReference type="Gene3D" id="1.10.287.1490">
    <property type="match status" value="1"/>
</dbReference>
<feature type="coiled-coil region" evidence="1">
    <location>
        <begin position="249"/>
        <end position="379"/>
    </location>
</feature>
<dbReference type="GO" id="GO:0007076">
    <property type="term" value="P:mitotic chromosome condensation"/>
    <property type="evidence" value="ECO:0007669"/>
    <property type="project" value="TreeGrafter"/>
</dbReference>
<reference evidence="3" key="1">
    <citation type="submission" date="2021-05" db="EMBL/GenBank/DDBJ databases">
        <authorList>
            <person name="Alioto T."/>
            <person name="Alioto T."/>
            <person name="Gomez Garrido J."/>
        </authorList>
    </citation>
    <scope>NUCLEOTIDE SEQUENCE</scope>
</reference>
<evidence type="ECO:0000313" key="3">
    <source>
        <dbReference type="EMBL" id="CAG6498661.1"/>
    </source>
</evidence>
<evidence type="ECO:0000256" key="2">
    <source>
        <dbReference type="SAM" id="MobiDB-lite"/>
    </source>
</evidence>
<feature type="region of interest" description="Disordered" evidence="2">
    <location>
        <begin position="1"/>
        <end position="35"/>
    </location>
</feature>
<feature type="compositionally biased region" description="Polar residues" evidence="2">
    <location>
        <begin position="14"/>
        <end position="26"/>
    </location>
</feature>
<proteinExistence type="predicted"/>
<dbReference type="PANTHER" id="PTHR43941">
    <property type="entry name" value="STRUCTURAL MAINTENANCE OF CHROMOSOMES PROTEIN 2"/>
    <property type="match status" value="1"/>
</dbReference>
<dbReference type="EMBL" id="HBUE01136278">
    <property type="protein sequence ID" value="CAG6498661.1"/>
    <property type="molecule type" value="Transcribed_RNA"/>
</dbReference>
<keyword evidence="1" id="KW-0175">Coiled coil</keyword>
<feature type="coiled-coil region" evidence="1">
    <location>
        <begin position="191"/>
        <end position="225"/>
    </location>
</feature>